<evidence type="ECO:0000256" key="1">
    <source>
        <dbReference type="PROSITE-ProRule" id="PRU00047"/>
    </source>
</evidence>
<evidence type="ECO:0000313" key="6">
    <source>
        <dbReference type="Proteomes" id="UP001497516"/>
    </source>
</evidence>
<dbReference type="AlphaFoldDB" id="A0AAV2EBS2"/>
<evidence type="ECO:0000313" key="5">
    <source>
        <dbReference type="EMBL" id="CAL1383177.1"/>
    </source>
</evidence>
<dbReference type="Pfam" id="PF00098">
    <property type="entry name" value="zf-CCHC"/>
    <property type="match status" value="1"/>
</dbReference>
<proteinExistence type="predicted"/>
<keyword evidence="1" id="KW-0863">Zinc-finger</keyword>
<dbReference type="GO" id="GO:0008270">
    <property type="term" value="F:zinc ion binding"/>
    <property type="evidence" value="ECO:0007669"/>
    <property type="project" value="UniProtKB-KW"/>
</dbReference>
<keyword evidence="1" id="KW-0479">Metal-binding</keyword>
<reference evidence="5 6" key="1">
    <citation type="submission" date="2024-04" db="EMBL/GenBank/DDBJ databases">
        <authorList>
            <person name="Fracassetti M."/>
        </authorList>
    </citation>
    <scope>NUCLEOTIDE SEQUENCE [LARGE SCALE GENOMIC DNA]</scope>
</reference>
<accession>A0AAV2EBS2</accession>
<feature type="region of interest" description="Disordered" evidence="3">
    <location>
        <begin position="116"/>
        <end position="139"/>
    </location>
</feature>
<dbReference type="InterPro" id="IPR036875">
    <property type="entry name" value="Znf_CCHC_sf"/>
</dbReference>
<evidence type="ECO:0000256" key="2">
    <source>
        <dbReference type="SAM" id="Coils"/>
    </source>
</evidence>
<dbReference type="GO" id="GO:0003676">
    <property type="term" value="F:nucleic acid binding"/>
    <property type="evidence" value="ECO:0007669"/>
    <property type="project" value="InterPro"/>
</dbReference>
<dbReference type="Gene3D" id="4.10.60.10">
    <property type="entry name" value="Zinc finger, CCHC-type"/>
    <property type="match status" value="1"/>
</dbReference>
<keyword evidence="6" id="KW-1185">Reference proteome</keyword>
<evidence type="ECO:0000259" key="4">
    <source>
        <dbReference type="PROSITE" id="PS50158"/>
    </source>
</evidence>
<feature type="coiled-coil region" evidence="2">
    <location>
        <begin position="11"/>
        <end position="38"/>
    </location>
</feature>
<keyword evidence="1" id="KW-0862">Zinc</keyword>
<dbReference type="SMART" id="SM00343">
    <property type="entry name" value="ZnF_C2HC"/>
    <property type="match status" value="1"/>
</dbReference>
<feature type="domain" description="CCHC-type" evidence="4">
    <location>
        <begin position="102"/>
        <end position="116"/>
    </location>
</feature>
<sequence>MIVAKSETTDLATLREVAMRAEDSVNEIEAQMAEGRKEEKVEERGFFECWELIRGRPNQSQRFSRPVASYPRQERRSELPAPICPHCGNQHMGVCRRVTGGCFRCGDTNHFLRDCPHMPESRPDGSQTTIQGPEGLKVQ</sequence>
<dbReference type="PROSITE" id="PS50158">
    <property type="entry name" value="ZF_CCHC"/>
    <property type="match status" value="1"/>
</dbReference>
<evidence type="ECO:0000256" key="3">
    <source>
        <dbReference type="SAM" id="MobiDB-lite"/>
    </source>
</evidence>
<keyword evidence="2" id="KW-0175">Coiled coil</keyword>
<name>A0AAV2EBS2_9ROSI</name>
<gene>
    <name evidence="5" type="ORF">LTRI10_LOCUS24463</name>
</gene>
<dbReference type="InterPro" id="IPR001878">
    <property type="entry name" value="Znf_CCHC"/>
</dbReference>
<dbReference type="SUPFAM" id="SSF57756">
    <property type="entry name" value="Retrovirus zinc finger-like domains"/>
    <property type="match status" value="1"/>
</dbReference>
<organism evidence="5 6">
    <name type="scientific">Linum trigynum</name>
    <dbReference type="NCBI Taxonomy" id="586398"/>
    <lineage>
        <taxon>Eukaryota</taxon>
        <taxon>Viridiplantae</taxon>
        <taxon>Streptophyta</taxon>
        <taxon>Embryophyta</taxon>
        <taxon>Tracheophyta</taxon>
        <taxon>Spermatophyta</taxon>
        <taxon>Magnoliopsida</taxon>
        <taxon>eudicotyledons</taxon>
        <taxon>Gunneridae</taxon>
        <taxon>Pentapetalae</taxon>
        <taxon>rosids</taxon>
        <taxon>fabids</taxon>
        <taxon>Malpighiales</taxon>
        <taxon>Linaceae</taxon>
        <taxon>Linum</taxon>
    </lineage>
</organism>
<dbReference type="Proteomes" id="UP001497516">
    <property type="component" value="Chromosome 4"/>
</dbReference>
<protein>
    <recommendedName>
        <fullName evidence="4">CCHC-type domain-containing protein</fullName>
    </recommendedName>
</protein>
<dbReference type="EMBL" id="OZ034817">
    <property type="protein sequence ID" value="CAL1383177.1"/>
    <property type="molecule type" value="Genomic_DNA"/>
</dbReference>
<feature type="region of interest" description="Disordered" evidence="3">
    <location>
        <begin position="61"/>
        <end position="81"/>
    </location>
</feature>